<feature type="domain" description="Mannosylglycerate hydrolase MGH1-like glycoside hydrolase" evidence="3">
    <location>
        <begin position="377"/>
        <end position="826"/>
    </location>
</feature>
<evidence type="ECO:0000313" key="4">
    <source>
        <dbReference type="EMBL" id="GLX80432.1"/>
    </source>
</evidence>
<organism evidence="4 5">
    <name type="scientific">Thalassotalea insulae</name>
    <dbReference type="NCBI Taxonomy" id="2056778"/>
    <lineage>
        <taxon>Bacteria</taxon>
        <taxon>Pseudomonadati</taxon>
        <taxon>Pseudomonadota</taxon>
        <taxon>Gammaproteobacteria</taxon>
        <taxon>Alteromonadales</taxon>
        <taxon>Colwelliaceae</taxon>
        <taxon>Thalassotalea</taxon>
    </lineage>
</organism>
<keyword evidence="1" id="KW-0472">Membrane</keyword>
<evidence type="ECO:0000256" key="1">
    <source>
        <dbReference type="SAM" id="Phobius"/>
    </source>
</evidence>
<dbReference type="PANTHER" id="PTHR23403">
    <property type="entry name" value="TREHALASE"/>
    <property type="match status" value="1"/>
</dbReference>
<sequence length="839" mass="95353">MPSARKINVIIKNKQIIAQILLIITKLMLPVTLITASSVSIANSIKETTDFHNLINRFGAPHRFRMFDKYGNQQFNPVFDLGAWHGFLLPDNDKNLGSFTGPMLIAQEYSLFFAEKLEQLAIYDERGDKAFNFADAKRSLYSFPGGLVQQYQFPELSVSLTLEFASNRTAFITTELTSHATQPLDLRLNFSGSLIQQWDQQHKITDVVPGWSPKLTASLNGISVQFPKVSATWDILLSPQASYQIQRSIPTDTIINPEQQSYHSTAKVKLAAQQTTRITSTQSYFHSAQEKTKEQAFIAKVLTSPEHYQNANHQRWSGYLASISDNNKATSSKVSNEQQKLAIKSLETLIANWRSPAGSILHSGITPSVTARWFNGFWAWDSWKHASALADIAPELAKENILAMFDYQIGAQDKIRPQDSGMVIDAIFYNKDQARGGIGGNWNERNTKPPLASWAVWQVYQATKDKDFLAQLFPKLVSYHQWWYRNRDHNQNGLVEYGATTHRFHNNTSGELTFKVSYGSKNAIDNKTLDFSACQQSERLTYLCHSDQLYQQVLATGQYTELDIGAQHGAAWESGMDNAARFGFISPIQLAQYANSHYQGDIQRAQQDWQVKFFANHNQQGKLVGYSINQESVELNTYLAQEKHLLAKMANILNQPGVASQYQQQADKLSQRINQCFYDANTHFYYDRKITDKTTDSCQGELLSYRGKGPEGWSPLWANIADNDKAKRVIDTMLNQKEFNSHIPFGTAALTNPAYDANIYWRGRVWLDQFYFAIHALNNYGYHTQAQQVLDKFYRNAQGLTADQPIRENYNPETGEMQGATNFSWSAAHLLMLYQEFQQ</sequence>
<dbReference type="InterPro" id="IPR001661">
    <property type="entry name" value="Glyco_hydro_37"/>
</dbReference>
<dbReference type="PANTHER" id="PTHR23403:SF1">
    <property type="entry name" value="TREHALASE"/>
    <property type="match status" value="1"/>
</dbReference>
<keyword evidence="5" id="KW-1185">Reference proteome</keyword>
<dbReference type="InterPro" id="IPR008928">
    <property type="entry name" value="6-hairpin_glycosidase_sf"/>
</dbReference>
<dbReference type="Proteomes" id="UP001157186">
    <property type="component" value="Unassembled WGS sequence"/>
</dbReference>
<dbReference type="Gene3D" id="2.70.98.50">
    <property type="entry name" value="putative glycoside hydrolase family protein from bacillus halodurans"/>
    <property type="match status" value="1"/>
</dbReference>
<dbReference type="InterPro" id="IPR054491">
    <property type="entry name" value="MGH1-like_GH"/>
</dbReference>
<dbReference type="NCBIfam" id="NF007525">
    <property type="entry name" value="PRK10137.1"/>
    <property type="match status" value="1"/>
</dbReference>
<reference evidence="4 5" key="1">
    <citation type="submission" date="2023-03" db="EMBL/GenBank/DDBJ databases">
        <title>Draft genome sequence of Thalassotalea insulae KCTC 62186T.</title>
        <authorList>
            <person name="Sawabe T."/>
        </authorList>
    </citation>
    <scope>NUCLEOTIDE SEQUENCE [LARGE SCALE GENOMIC DNA]</scope>
    <source>
        <strain evidence="4 5">KCTC 62186</strain>
    </source>
</reference>
<dbReference type="InterPro" id="IPR012341">
    <property type="entry name" value="6hp_glycosidase-like_sf"/>
</dbReference>
<dbReference type="EMBL" id="BSST01000001">
    <property type="protein sequence ID" value="GLX80432.1"/>
    <property type="molecule type" value="Genomic_DNA"/>
</dbReference>
<dbReference type="Gene3D" id="1.50.10.10">
    <property type="match status" value="1"/>
</dbReference>
<feature type="transmembrane region" description="Helical" evidence="1">
    <location>
        <begin position="20"/>
        <end position="42"/>
    </location>
</feature>
<dbReference type="Gene3D" id="1.10.287.100">
    <property type="match status" value="1"/>
</dbReference>
<evidence type="ECO:0000313" key="5">
    <source>
        <dbReference type="Proteomes" id="UP001157186"/>
    </source>
</evidence>
<keyword evidence="1" id="KW-0812">Transmembrane</keyword>
<feature type="domain" description="Glucosidase YgjK N-terminal" evidence="2">
    <location>
        <begin position="56"/>
        <end position="316"/>
    </location>
</feature>
<name>A0ABQ6H0T8_9GAMM</name>
<proteinExistence type="predicted"/>
<dbReference type="Pfam" id="PF21152">
    <property type="entry name" value="YgjK_N"/>
    <property type="match status" value="1"/>
</dbReference>
<evidence type="ECO:0000259" key="3">
    <source>
        <dbReference type="Pfam" id="PF22422"/>
    </source>
</evidence>
<dbReference type="Gene3D" id="3.30.1390.40">
    <property type="entry name" value="Ribosomal protein L30p/L7e"/>
    <property type="match status" value="1"/>
</dbReference>
<dbReference type="Pfam" id="PF22422">
    <property type="entry name" value="MGH1-like_GH"/>
    <property type="match status" value="1"/>
</dbReference>
<dbReference type="RefSeq" id="WP_284246427.1">
    <property type="nucleotide sequence ID" value="NZ_BSST01000001.1"/>
</dbReference>
<comment type="caution">
    <text evidence="4">The sequence shown here is derived from an EMBL/GenBank/DDBJ whole genome shotgun (WGS) entry which is preliminary data.</text>
</comment>
<dbReference type="InterPro" id="IPR048450">
    <property type="entry name" value="YgjK_N"/>
</dbReference>
<protein>
    <submittedName>
        <fullName evidence="4">Alpha-glucosidase</fullName>
    </submittedName>
</protein>
<dbReference type="SUPFAM" id="SSF48208">
    <property type="entry name" value="Six-hairpin glycosidases"/>
    <property type="match status" value="1"/>
</dbReference>
<gene>
    <name evidence="4" type="ORF">tinsulaeT_37720</name>
</gene>
<keyword evidence="1" id="KW-1133">Transmembrane helix</keyword>
<accession>A0ABQ6H0T8</accession>
<evidence type="ECO:0000259" key="2">
    <source>
        <dbReference type="Pfam" id="PF21152"/>
    </source>
</evidence>